<reference evidence="1 2" key="1">
    <citation type="submission" date="2020-01" db="EMBL/GenBank/DDBJ databases">
        <authorList>
            <person name="Gupta K D."/>
        </authorList>
    </citation>
    <scope>NUCLEOTIDE SEQUENCE [LARGE SCALE GENOMIC DNA]</scope>
</reference>
<evidence type="ECO:0000313" key="1">
    <source>
        <dbReference type="EMBL" id="CAA7269725.1"/>
    </source>
</evidence>
<dbReference type="Proteomes" id="UP000467700">
    <property type="component" value="Unassembled WGS sequence"/>
</dbReference>
<name>A0A8S0W477_CYCAE</name>
<protein>
    <submittedName>
        <fullName evidence="1">Uncharacterized protein</fullName>
    </submittedName>
</protein>
<sequence length="141" mass="15461">MIGDRVTLIMCQPEIMLASTTTSAPHSSRSIYTISPAVDLTKAGMGEVGATWIVGVHAGSRVYSSCSRVRPPFKPPANSSARLLSRHTNILDDILRLTSDLFEGDRTIRRIQPSSNTSAALPRCLSQSPNIRCHQRFCHKL</sequence>
<dbReference type="AlphaFoldDB" id="A0A8S0W477"/>
<dbReference type="EMBL" id="CACVBS010000079">
    <property type="protein sequence ID" value="CAA7269725.1"/>
    <property type="molecule type" value="Genomic_DNA"/>
</dbReference>
<proteinExistence type="predicted"/>
<organism evidence="1 2">
    <name type="scientific">Cyclocybe aegerita</name>
    <name type="common">Black poplar mushroom</name>
    <name type="synonym">Agrocybe aegerita</name>
    <dbReference type="NCBI Taxonomy" id="1973307"/>
    <lineage>
        <taxon>Eukaryota</taxon>
        <taxon>Fungi</taxon>
        <taxon>Dikarya</taxon>
        <taxon>Basidiomycota</taxon>
        <taxon>Agaricomycotina</taxon>
        <taxon>Agaricomycetes</taxon>
        <taxon>Agaricomycetidae</taxon>
        <taxon>Agaricales</taxon>
        <taxon>Agaricineae</taxon>
        <taxon>Bolbitiaceae</taxon>
        <taxon>Cyclocybe</taxon>
    </lineage>
</organism>
<accession>A0A8S0W477</accession>
<keyword evidence="2" id="KW-1185">Reference proteome</keyword>
<evidence type="ECO:0000313" key="2">
    <source>
        <dbReference type="Proteomes" id="UP000467700"/>
    </source>
</evidence>
<comment type="caution">
    <text evidence="1">The sequence shown here is derived from an EMBL/GenBank/DDBJ whole genome shotgun (WGS) entry which is preliminary data.</text>
</comment>
<gene>
    <name evidence="1" type="ORF">AAE3_LOCUS11866</name>
</gene>